<sequence length="46" mass="5525">MKKTIHDILDFRDEDIWMLFGTLPVFPCLKDDEDQKLLSRLRTAKM</sequence>
<feature type="domain" description="YfkB-like" evidence="1">
    <location>
        <begin position="1"/>
        <end position="45"/>
    </location>
</feature>
<proteinExistence type="predicted"/>
<evidence type="ECO:0000313" key="3">
    <source>
        <dbReference type="Proteomes" id="UP000254502"/>
    </source>
</evidence>
<protein>
    <submittedName>
        <fullName evidence="2">Thioredoxin-like oxidoreductase</fullName>
    </submittedName>
</protein>
<dbReference type="Proteomes" id="UP000254502">
    <property type="component" value="Unassembled WGS sequence"/>
</dbReference>
<accession>A0A380E5N8</accession>
<dbReference type="EMBL" id="UHAQ01000004">
    <property type="protein sequence ID" value="SUK96650.1"/>
    <property type="molecule type" value="Genomic_DNA"/>
</dbReference>
<organism evidence="2 3">
    <name type="scientific">Staphylococcus aureus</name>
    <dbReference type="NCBI Taxonomy" id="1280"/>
    <lineage>
        <taxon>Bacteria</taxon>
        <taxon>Bacillati</taxon>
        <taxon>Bacillota</taxon>
        <taxon>Bacilli</taxon>
        <taxon>Bacillales</taxon>
        <taxon>Staphylococcaceae</taxon>
        <taxon>Staphylococcus</taxon>
    </lineage>
</organism>
<evidence type="ECO:0000259" key="1">
    <source>
        <dbReference type="Pfam" id="PF08756"/>
    </source>
</evidence>
<name>A0A380E5N8_STAAU</name>
<reference evidence="2 3" key="1">
    <citation type="submission" date="2018-06" db="EMBL/GenBank/DDBJ databases">
        <authorList>
            <consortium name="Pathogen Informatics"/>
            <person name="Doyle S."/>
        </authorList>
    </citation>
    <scope>NUCLEOTIDE SEQUENCE [LARGE SCALE GENOMIC DNA]</scope>
    <source>
        <strain evidence="2 3">NCTC5664</strain>
    </source>
</reference>
<dbReference type="AlphaFoldDB" id="A0A380E5N8"/>
<gene>
    <name evidence="2" type="ORF">NCTC5664_04041</name>
</gene>
<dbReference type="Pfam" id="PF08756">
    <property type="entry name" value="YfkB"/>
    <property type="match status" value="1"/>
</dbReference>
<dbReference type="InterPro" id="IPR014866">
    <property type="entry name" value="YfkB"/>
</dbReference>
<evidence type="ECO:0000313" key="2">
    <source>
        <dbReference type="EMBL" id="SUK96650.1"/>
    </source>
</evidence>